<keyword evidence="2 5" id="KW-0238">DNA-binding</keyword>
<evidence type="ECO:0000313" key="6">
    <source>
        <dbReference type="Proteomes" id="UP000565745"/>
    </source>
</evidence>
<feature type="domain" description="HTH marR-type" evidence="4">
    <location>
        <begin position="14"/>
        <end position="146"/>
    </location>
</feature>
<proteinExistence type="predicted"/>
<evidence type="ECO:0000256" key="3">
    <source>
        <dbReference type="ARBA" id="ARBA00023163"/>
    </source>
</evidence>
<evidence type="ECO:0000259" key="4">
    <source>
        <dbReference type="PROSITE" id="PS50995"/>
    </source>
</evidence>
<dbReference type="GO" id="GO:0003700">
    <property type="term" value="F:DNA-binding transcription factor activity"/>
    <property type="evidence" value="ECO:0007669"/>
    <property type="project" value="InterPro"/>
</dbReference>
<dbReference type="AlphaFoldDB" id="A0A7W6Q4D8"/>
<dbReference type="SMART" id="SM00347">
    <property type="entry name" value="HTH_MARR"/>
    <property type="match status" value="1"/>
</dbReference>
<keyword evidence="3" id="KW-0804">Transcription</keyword>
<dbReference type="GO" id="GO:0003677">
    <property type="term" value="F:DNA binding"/>
    <property type="evidence" value="ECO:0007669"/>
    <property type="project" value="UniProtKB-KW"/>
</dbReference>
<dbReference type="Pfam" id="PF01047">
    <property type="entry name" value="MarR"/>
    <property type="match status" value="1"/>
</dbReference>
<reference evidence="5 6" key="1">
    <citation type="submission" date="2020-08" db="EMBL/GenBank/DDBJ databases">
        <title>Genomic Encyclopedia of Type Strains, Phase IV (KMG-IV): sequencing the most valuable type-strain genomes for metagenomic binning, comparative biology and taxonomic classification.</title>
        <authorList>
            <person name="Goeker M."/>
        </authorList>
    </citation>
    <scope>NUCLEOTIDE SEQUENCE [LARGE SCALE GENOMIC DNA]</scope>
    <source>
        <strain evidence="5 6">DSM 101015</strain>
    </source>
</reference>
<comment type="caution">
    <text evidence="5">The sequence shown here is derived from an EMBL/GenBank/DDBJ whole genome shotgun (WGS) entry which is preliminary data.</text>
</comment>
<evidence type="ECO:0000256" key="2">
    <source>
        <dbReference type="ARBA" id="ARBA00023125"/>
    </source>
</evidence>
<accession>A0A7W6Q4D8</accession>
<evidence type="ECO:0000256" key="1">
    <source>
        <dbReference type="ARBA" id="ARBA00023015"/>
    </source>
</evidence>
<dbReference type="Gene3D" id="1.10.10.10">
    <property type="entry name" value="Winged helix-like DNA-binding domain superfamily/Winged helix DNA-binding domain"/>
    <property type="match status" value="1"/>
</dbReference>
<dbReference type="InterPro" id="IPR036390">
    <property type="entry name" value="WH_DNA-bd_sf"/>
</dbReference>
<gene>
    <name evidence="5" type="ORF">GGR93_002336</name>
</gene>
<dbReference type="Proteomes" id="UP000565745">
    <property type="component" value="Unassembled WGS sequence"/>
</dbReference>
<dbReference type="PRINTS" id="PR00598">
    <property type="entry name" value="HTHMARR"/>
</dbReference>
<dbReference type="PANTHER" id="PTHR42756:SF1">
    <property type="entry name" value="TRANSCRIPTIONAL REPRESSOR OF EMRAB OPERON"/>
    <property type="match status" value="1"/>
</dbReference>
<keyword evidence="6" id="KW-1185">Reference proteome</keyword>
<organism evidence="5 6">
    <name type="scientific">Sulfitobacter noctilucicola</name>
    <dbReference type="NCBI Taxonomy" id="1342301"/>
    <lineage>
        <taxon>Bacteria</taxon>
        <taxon>Pseudomonadati</taxon>
        <taxon>Pseudomonadota</taxon>
        <taxon>Alphaproteobacteria</taxon>
        <taxon>Rhodobacterales</taxon>
        <taxon>Roseobacteraceae</taxon>
        <taxon>Sulfitobacter</taxon>
    </lineage>
</organism>
<dbReference type="EMBL" id="JACIFU010000002">
    <property type="protein sequence ID" value="MBB4174563.1"/>
    <property type="molecule type" value="Genomic_DNA"/>
</dbReference>
<dbReference type="SUPFAM" id="SSF46785">
    <property type="entry name" value="Winged helix' DNA-binding domain"/>
    <property type="match status" value="1"/>
</dbReference>
<evidence type="ECO:0000313" key="5">
    <source>
        <dbReference type="EMBL" id="MBB4174563.1"/>
    </source>
</evidence>
<sequence>MNDNRTNTQDGFVSSYLLYLLAAVSDRASAQFHTHARAYGLRVPEWRVLACLMDEDGAMVTRLAHLSLLEQSRLTKIVDQMVARGLVSRRADAKDKRRVRVFLSDEGRKLATGLIDDARAHEENLLGRLSQSEAAALKPVLQKLLRSLDQTDG</sequence>
<dbReference type="InterPro" id="IPR000835">
    <property type="entry name" value="HTH_MarR-typ"/>
</dbReference>
<name>A0A7W6Q4D8_9RHOB</name>
<dbReference type="PROSITE" id="PS50995">
    <property type="entry name" value="HTH_MARR_2"/>
    <property type="match status" value="1"/>
</dbReference>
<dbReference type="PANTHER" id="PTHR42756">
    <property type="entry name" value="TRANSCRIPTIONAL REGULATOR, MARR"/>
    <property type="match status" value="1"/>
</dbReference>
<keyword evidence="1" id="KW-0805">Transcription regulation</keyword>
<protein>
    <submittedName>
        <fullName evidence="5">DNA-binding MarR family transcriptional regulator</fullName>
    </submittedName>
</protein>
<dbReference type="InterPro" id="IPR036388">
    <property type="entry name" value="WH-like_DNA-bd_sf"/>
</dbReference>